<dbReference type="PIRSF" id="PIRSF000151">
    <property type="entry name" value="GPR"/>
    <property type="match status" value="1"/>
</dbReference>
<comment type="catalytic activity">
    <reaction evidence="6 7">
        <text>L-glutamate 5-semialdehyde + phosphate + NADP(+) = L-glutamyl 5-phosphate + NADPH + H(+)</text>
        <dbReference type="Rhea" id="RHEA:19541"/>
        <dbReference type="ChEBI" id="CHEBI:15378"/>
        <dbReference type="ChEBI" id="CHEBI:43474"/>
        <dbReference type="ChEBI" id="CHEBI:57783"/>
        <dbReference type="ChEBI" id="CHEBI:58066"/>
        <dbReference type="ChEBI" id="CHEBI:58274"/>
        <dbReference type="ChEBI" id="CHEBI:58349"/>
        <dbReference type="EC" id="1.2.1.41"/>
    </reaction>
</comment>
<dbReference type="PROSITE" id="PS01223">
    <property type="entry name" value="PROA"/>
    <property type="match status" value="1"/>
</dbReference>
<dbReference type="InterPro" id="IPR016163">
    <property type="entry name" value="Ald_DH_C"/>
</dbReference>
<dbReference type="InterPro" id="IPR000965">
    <property type="entry name" value="GPR_dom"/>
</dbReference>
<dbReference type="GO" id="GO:0050661">
    <property type="term" value="F:NADP binding"/>
    <property type="evidence" value="ECO:0007669"/>
    <property type="project" value="InterPro"/>
</dbReference>
<keyword evidence="10" id="KW-1185">Reference proteome</keyword>
<dbReference type="RefSeq" id="WP_200115288.1">
    <property type="nucleotide sequence ID" value="NZ_JAEHOH010000011.1"/>
</dbReference>
<dbReference type="Pfam" id="PF00171">
    <property type="entry name" value="Aldedh"/>
    <property type="match status" value="1"/>
</dbReference>
<dbReference type="GO" id="GO:0004350">
    <property type="term" value="F:glutamate-5-semialdehyde dehydrogenase activity"/>
    <property type="evidence" value="ECO:0007669"/>
    <property type="project" value="UniProtKB-UniRule"/>
</dbReference>
<keyword evidence="2 7" id="KW-0028">Amino-acid biosynthesis</keyword>
<comment type="pathway">
    <text evidence="1 7">Amino-acid biosynthesis; L-proline biosynthesis; L-glutamate 5-semialdehyde from L-glutamate: step 2/2.</text>
</comment>
<name>A0A934UVP5_9MICO</name>
<keyword evidence="7" id="KW-0963">Cytoplasm</keyword>
<keyword evidence="5 7" id="KW-0560">Oxidoreductase</keyword>
<dbReference type="InterPro" id="IPR016162">
    <property type="entry name" value="Ald_DH_N"/>
</dbReference>
<evidence type="ECO:0000256" key="3">
    <source>
        <dbReference type="ARBA" id="ARBA00022650"/>
    </source>
</evidence>
<gene>
    <name evidence="7" type="primary">proA</name>
    <name evidence="9" type="ORF">JD276_08885</name>
</gene>
<organism evidence="9 10">
    <name type="scientific">Leucobacter chromiisoli</name>
    <dbReference type="NCBI Taxonomy" id="2796471"/>
    <lineage>
        <taxon>Bacteria</taxon>
        <taxon>Bacillati</taxon>
        <taxon>Actinomycetota</taxon>
        <taxon>Actinomycetes</taxon>
        <taxon>Micrococcales</taxon>
        <taxon>Microbacteriaceae</taxon>
        <taxon>Leucobacter</taxon>
    </lineage>
</organism>
<keyword evidence="3 7" id="KW-0641">Proline biosynthesis</keyword>
<sequence>MHAQDPFLAKLGDARLAAKKLANATTTQKDAALEAIAAAIEQGVDEIVAANAQDLERGRESGLGEGLLDRLKLDEARLRGLAGAVREVVALPDPVGQVVRGSTLANGIAISQVRVPFGVIGAIYEARPNVTVDIAALALKSGNGAVLRGGTAAERTNAVLVALIQRAVGSAGLDGEAIQTVDEFGREGASRLMRARGYVDVLIPRGSAGLISTVVQESTVPVIETGSGIVHVFVDASADEETAVEIVKNSKTHRPSVCNAAETLLVHRDAADRLLPRLASELVGEGVLLSGDEAARALAGEISAAGEETWSTEHLALEMGVRVVDSLDEALEHIERYSTRHTEAIVTRDYANAERFLAEVDSAAVMVNASTRFTDGGEFGFGAEVGISTQKLHARGPMGLQELTSTKWLVRGSGQIR</sequence>
<dbReference type="PANTHER" id="PTHR11063:SF8">
    <property type="entry name" value="DELTA-1-PYRROLINE-5-CARBOXYLATE SYNTHASE"/>
    <property type="match status" value="1"/>
</dbReference>
<dbReference type="Gene3D" id="3.40.309.10">
    <property type="entry name" value="Aldehyde Dehydrogenase, Chain A, domain 2"/>
    <property type="match status" value="1"/>
</dbReference>
<reference evidence="9" key="1">
    <citation type="submission" date="2020-12" db="EMBL/GenBank/DDBJ databases">
        <title>Leucobacter sp. CAS1, isolated from Chromium sludge.</title>
        <authorList>
            <person name="Xu Z."/>
        </authorList>
    </citation>
    <scope>NUCLEOTIDE SEQUENCE</scope>
    <source>
        <strain evidence="9">CSA1</strain>
    </source>
</reference>
<dbReference type="NCBIfam" id="TIGR00407">
    <property type="entry name" value="proA"/>
    <property type="match status" value="1"/>
</dbReference>
<dbReference type="Gene3D" id="3.40.605.10">
    <property type="entry name" value="Aldehyde Dehydrogenase, Chain A, domain 1"/>
    <property type="match status" value="1"/>
</dbReference>
<dbReference type="GO" id="GO:0005737">
    <property type="term" value="C:cytoplasm"/>
    <property type="evidence" value="ECO:0007669"/>
    <property type="project" value="UniProtKB-SubCell"/>
</dbReference>
<evidence type="ECO:0000256" key="5">
    <source>
        <dbReference type="ARBA" id="ARBA00023002"/>
    </source>
</evidence>
<comment type="function">
    <text evidence="7">Catalyzes the NADPH-dependent reduction of L-glutamate 5-phosphate into L-glutamate 5-semialdehyde and phosphate. The product spontaneously undergoes cyclization to form 1-pyrroline-5-carboxylate.</text>
</comment>
<evidence type="ECO:0000313" key="10">
    <source>
        <dbReference type="Proteomes" id="UP000608530"/>
    </source>
</evidence>
<dbReference type="AlphaFoldDB" id="A0A934UVP5"/>
<feature type="domain" description="Aldehyde dehydrogenase" evidence="8">
    <location>
        <begin position="13"/>
        <end position="281"/>
    </location>
</feature>
<dbReference type="InterPro" id="IPR020593">
    <property type="entry name" value="G-glutamylP_reductase_CS"/>
</dbReference>
<evidence type="ECO:0000256" key="2">
    <source>
        <dbReference type="ARBA" id="ARBA00022605"/>
    </source>
</evidence>
<dbReference type="InterPro" id="IPR016161">
    <property type="entry name" value="Ald_DH/histidinol_DH"/>
</dbReference>
<dbReference type="HAMAP" id="MF_00412">
    <property type="entry name" value="ProA"/>
    <property type="match status" value="1"/>
</dbReference>
<accession>A0A934UVP5</accession>
<protein>
    <recommendedName>
        <fullName evidence="7">Gamma-glutamyl phosphate reductase</fullName>
        <shortName evidence="7">GPR</shortName>
        <ecNumber evidence="7">1.2.1.41</ecNumber>
    </recommendedName>
    <alternativeName>
        <fullName evidence="7">Glutamate-5-semialdehyde dehydrogenase</fullName>
    </alternativeName>
    <alternativeName>
        <fullName evidence="7">Glutamyl-gamma-semialdehyde dehydrogenase</fullName>
        <shortName evidence="7">GSA dehydrogenase</shortName>
    </alternativeName>
</protein>
<dbReference type="NCBIfam" id="NF001221">
    <property type="entry name" value="PRK00197.1"/>
    <property type="match status" value="1"/>
</dbReference>
<evidence type="ECO:0000256" key="4">
    <source>
        <dbReference type="ARBA" id="ARBA00022857"/>
    </source>
</evidence>
<proteinExistence type="inferred from homology"/>
<comment type="similarity">
    <text evidence="7">Belongs to the gamma-glutamyl phosphate reductase family.</text>
</comment>
<dbReference type="GO" id="GO:0055129">
    <property type="term" value="P:L-proline biosynthetic process"/>
    <property type="evidence" value="ECO:0007669"/>
    <property type="project" value="UniProtKB-UniRule"/>
</dbReference>
<evidence type="ECO:0000256" key="1">
    <source>
        <dbReference type="ARBA" id="ARBA00004985"/>
    </source>
</evidence>
<dbReference type="InterPro" id="IPR012134">
    <property type="entry name" value="Glu-5-SA_DH"/>
</dbReference>
<dbReference type="Proteomes" id="UP000608530">
    <property type="component" value="Unassembled WGS sequence"/>
</dbReference>
<comment type="subcellular location">
    <subcellularLocation>
        <location evidence="7">Cytoplasm</location>
    </subcellularLocation>
</comment>
<dbReference type="FunFam" id="3.40.309.10:FF:000006">
    <property type="entry name" value="Gamma-glutamyl phosphate reductase"/>
    <property type="match status" value="1"/>
</dbReference>
<evidence type="ECO:0000256" key="7">
    <source>
        <dbReference type="HAMAP-Rule" id="MF_00412"/>
    </source>
</evidence>
<comment type="caution">
    <text evidence="9">The sequence shown here is derived from an EMBL/GenBank/DDBJ whole genome shotgun (WGS) entry which is preliminary data.</text>
</comment>
<dbReference type="InterPro" id="IPR015590">
    <property type="entry name" value="Aldehyde_DH_dom"/>
</dbReference>
<evidence type="ECO:0000259" key="8">
    <source>
        <dbReference type="Pfam" id="PF00171"/>
    </source>
</evidence>
<dbReference type="EC" id="1.2.1.41" evidence="7"/>
<keyword evidence="4 7" id="KW-0521">NADP</keyword>
<evidence type="ECO:0000313" key="9">
    <source>
        <dbReference type="EMBL" id="MBK0419147.1"/>
    </source>
</evidence>
<dbReference type="CDD" id="cd07079">
    <property type="entry name" value="ALDH_F18-19_ProA-GPR"/>
    <property type="match status" value="1"/>
</dbReference>
<evidence type="ECO:0000256" key="6">
    <source>
        <dbReference type="ARBA" id="ARBA00049024"/>
    </source>
</evidence>
<dbReference type="EMBL" id="JAEHOH010000011">
    <property type="protein sequence ID" value="MBK0419147.1"/>
    <property type="molecule type" value="Genomic_DNA"/>
</dbReference>
<dbReference type="SUPFAM" id="SSF53720">
    <property type="entry name" value="ALDH-like"/>
    <property type="match status" value="1"/>
</dbReference>
<dbReference type="PANTHER" id="PTHR11063">
    <property type="entry name" value="GLUTAMATE SEMIALDEHYDE DEHYDROGENASE"/>
    <property type="match status" value="1"/>
</dbReference>